<feature type="region of interest" description="Disordered" evidence="1">
    <location>
        <begin position="1"/>
        <end position="27"/>
    </location>
</feature>
<sequence length="104" mass="10984">MSTAHEPGSGDAPAETVPEPGTTADEYTPEQIAAADQILAEAKDLFNKIVTDIRNGKAELSHSAPIDVCLIAADLFHLAVGHNQLAEVCQALAWAAYQTVERDG</sequence>
<evidence type="ECO:0000256" key="1">
    <source>
        <dbReference type="SAM" id="MobiDB-lite"/>
    </source>
</evidence>
<accession>A0A1U0ZRK9</accession>
<name>A0A1U0ZRK9_9MYCO</name>
<gene>
    <name evidence="2" type="ORF">SAMEA2259716_03361</name>
</gene>
<dbReference type="Proteomes" id="UP000190074">
    <property type="component" value="Unassembled WGS sequence"/>
</dbReference>
<dbReference type="RefSeq" id="WP_074327833.1">
    <property type="nucleotide sequence ID" value="NZ_FVGW01000006.1"/>
</dbReference>
<proteinExistence type="predicted"/>
<dbReference type="EMBL" id="FVGW01000006">
    <property type="protein sequence ID" value="SKM28849.1"/>
    <property type="molecule type" value="Genomic_DNA"/>
</dbReference>
<dbReference type="AlphaFoldDB" id="A0A1U0ZRK9"/>
<organism evidence="2 3">
    <name type="scientific">Mycobacteroides abscessus subsp. massiliense</name>
    <dbReference type="NCBI Taxonomy" id="1962118"/>
    <lineage>
        <taxon>Bacteria</taxon>
        <taxon>Bacillati</taxon>
        <taxon>Actinomycetota</taxon>
        <taxon>Actinomycetes</taxon>
        <taxon>Mycobacteriales</taxon>
        <taxon>Mycobacteriaceae</taxon>
        <taxon>Mycobacteroides</taxon>
        <taxon>Mycobacteroides abscessus</taxon>
    </lineage>
</organism>
<evidence type="ECO:0000313" key="2">
    <source>
        <dbReference type="EMBL" id="SKM28849.1"/>
    </source>
</evidence>
<evidence type="ECO:0000313" key="3">
    <source>
        <dbReference type="Proteomes" id="UP000190074"/>
    </source>
</evidence>
<reference evidence="2 3" key="1">
    <citation type="submission" date="2016-11" db="EMBL/GenBank/DDBJ databases">
        <authorList>
            <consortium name="Pathogen Informatics"/>
        </authorList>
    </citation>
    <scope>NUCLEOTIDE SEQUENCE [LARGE SCALE GENOMIC DNA]</scope>
    <source>
        <strain evidence="2 3">911</strain>
    </source>
</reference>
<protein>
    <submittedName>
        <fullName evidence="2">Uncharacterized protein</fullName>
    </submittedName>
</protein>